<dbReference type="AlphaFoldDB" id="A0AAU9IED1"/>
<dbReference type="EMBL" id="CAJZBQ010000004">
    <property type="protein sequence ID" value="CAG9311681.1"/>
    <property type="molecule type" value="Genomic_DNA"/>
</dbReference>
<evidence type="ECO:0000256" key="1">
    <source>
        <dbReference type="SAM" id="Coils"/>
    </source>
</evidence>
<proteinExistence type="predicted"/>
<sequence length="238" mass="27993">MFSFSISKFLKPDRVVPHDEETYYMTEAEAKELSVGFNQQLKQCSVQIEEFNNRNQSLKEKLLQTSKRNKKMQENTAQKEEELKHMENDLINRKQYLEQLEARLNQSSQDITNENWKEDIEQAKISIENSSYDRLRTNIFSLLNHLKDLEAQKLSLQTENEIINKKITETKEKEYRPLECKNCKSIFIPIQNHDMACSYHPGKLKYYSCRGCGEDAYMNCCLKCKKCSEGCKISHHVA</sequence>
<dbReference type="Proteomes" id="UP001162131">
    <property type="component" value="Unassembled WGS sequence"/>
</dbReference>
<evidence type="ECO:0000313" key="2">
    <source>
        <dbReference type="EMBL" id="CAG9311681.1"/>
    </source>
</evidence>
<evidence type="ECO:0000313" key="3">
    <source>
        <dbReference type="Proteomes" id="UP001162131"/>
    </source>
</evidence>
<gene>
    <name evidence="2" type="ORF">BSTOLATCC_MIC3967</name>
</gene>
<accession>A0AAU9IED1</accession>
<keyword evidence="1" id="KW-0175">Coiled coil</keyword>
<reference evidence="2" key="1">
    <citation type="submission" date="2021-09" db="EMBL/GenBank/DDBJ databases">
        <authorList>
            <consortium name="AG Swart"/>
            <person name="Singh M."/>
            <person name="Singh A."/>
            <person name="Seah K."/>
            <person name="Emmerich C."/>
        </authorList>
    </citation>
    <scope>NUCLEOTIDE SEQUENCE</scope>
    <source>
        <strain evidence="2">ATCC30299</strain>
    </source>
</reference>
<organism evidence="2 3">
    <name type="scientific">Blepharisma stoltei</name>
    <dbReference type="NCBI Taxonomy" id="1481888"/>
    <lineage>
        <taxon>Eukaryota</taxon>
        <taxon>Sar</taxon>
        <taxon>Alveolata</taxon>
        <taxon>Ciliophora</taxon>
        <taxon>Postciliodesmatophora</taxon>
        <taxon>Heterotrichea</taxon>
        <taxon>Heterotrichida</taxon>
        <taxon>Blepharismidae</taxon>
        <taxon>Blepharisma</taxon>
    </lineage>
</organism>
<keyword evidence="3" id="KW-1185">Reference proteome</keyword>
<comment type="caution">
    <text evidence="2">The sequence shown here is derived from an EMBL/GenBank/DDBJ whole genome shotgun (WGS) entry which is preliminary data.</text>
</comment>
<evidence type="ECO:0008006" key="4">
    <source>
        <dbReference type="Google" id="ProtNLM"/>
    </source>
</evidence>
<protein>
    <recommendedName>
        <fullName evidence="4">C2H2-type domain-containing protein</fullName>
    </recommendedName>
</protein>
<feature type="coiled-coil region" evidence="1">
    <location>
        <begin position="41"/>
        <end position="166"/>
    </location>
</feature>
<name>A0AAU9IED1_9CILI</name>